<dbReference type="InterPro" id="IPR002201">
    <property type="entry name" value="Glyco_trans_9"/>
</dbReference>
<evidence type="ECO:0000256" key="1">
    <source>
        <dbReference type="ARBA" id="ARBA00022676"/>
    </source>
</evidence>
<evidence type="ECO:0000313" key="3">
    <source>
        <dbReference type="EMBL" id="ALP54709.1"/>
    </source>
</evidence>
<keyword evidence="4" id="KW-1185">Reference proteome</keyword>
<name>A0A0S2THS2_9GAMM</name>
<dbReference type="STRING" id="1748243.Tel_02870"/>
<dbReference type="SUPFAM" id="SSF53756">
    <property type="entry name" value="UDP-Glycosyltransferase/glycogen phosphorylase"/>
    <property type="match status" value="1"/>
</dbReference>
<dbReference type="GO" id="GO:0009244">
    <property type="term" value="P:lipopolysaccharide core region biosynthetic process"/>
    <property type="evidence" value="ECO:0007669"/>
    <property type="project" value="TreeGrafter"/>
</dbReference>
<dbReference type="Gene3D" id="3.40.50.2000">
    <property type="entry name" value="Glycogen Phosphorylase B"/>
    <property type="match status" value="2"/>
</dbReference>
<dbReference type="InterPro" id="IPR051199">
    <property type="entry name" value="LPS_LOS_Heptosyltrfase"/>
</dbReference>
<gene>
    <name evidence="3" type="ORF">Tel_02870</name>
</gene>
<evidence type="ECO:0008006" key="5">
    <source>
        <dbReference type="Google" id="ProtNLM"/>
    </source>
</evidence>
<dbReference type="GO" id="GO:0005829">
    <property type="term" value="C:cytosol"/>
    <property type="evidence" value="ECO:0007669"/>
    <property type="project" value="TreeGrafter"/>
</dbReference>
<proteinExistence type="predicted"/>
<dbReference type="KEGG" id="tee:Tel_02870"/>
<dbReference type="PANTHER" id="PTHR30160:SF15">
    <property type="entry name" value="GLYCOSYLTRANSFERASE HI_0523-RELATED"/>
    <property type="match status" value="1"/>
</dbReference>
<dbReference type="AlphaFoldDB" id="A0A0S2THS2"/>
<dbReference type="EMBL" id="CP013099">
    <property type="protein sequence ID" value="ALP54709.1"/>
    <property type="molecule type" value="Genomic_DNA"/>
</dbReference>
<accession>A0A0S2THS2</accession>
<dbReference type="PANTHER" id="PTHR30160">
    <property type="entry name" value="TETRAACYLDISACCHARIDE 4'-KINASE-RELATED"/>
    <property type="match status" value="1"/>
</dbReference>
<evidence type="ECO:0000313" key="4">
    <source>
        <dbReference type="Proteomes" id="UP000055136"/>
    </source>
</evidence>
<keyword evidence="1" id="KW-0328">Glycosyltransferase</keyword>
<protein>
    <recommendedName>
        <fullName evidence="5">ADP-heptose--LPS heptosyltransferase</fullName>
    </recommendedName>
</protein>
<dbReference type="GO" id="GO:0008713">
    <property type="term" value="F:ADP-heptose-lipopolysaccharide heptosyltransferase activity"/>
    <property type="evidence" value="ECO:0007669"/>
    <property type="project" value="TreeGrafter"/>
</dbReference>
<evidence type="ECO:0000256" key="2">
    <source>
        <dbReference type="ARBA" id="ARBA00022679"/>
    </source>
</evidence>
<sequence length="344" mass="37811">MNINPEKILVVRNDKLGDFMLTWPALATLKQSLPSCEIHALVNPYTADIARLCPDIDRVIPDIGADAALDSQLAFAKQLKQSGYDAALTLFSTTRVGWLLLLAGIPYRLAPATKIAQLFYHRRLKQRRSRSEQPEHAYNRDLVVHYLHESGITNIAEPEPPYLHFESTETQQLRQEFCAAYQIPAAQKLVFIHPGSGGSANNLMPEQYALLGRQLTSKGGHHIVVSAGPGELEQATGVADSLCDTPHSIYHSTEGLVRFARHIACADVFISGSTGPLHIAGALNCNTAAFYTRRRSATALRWQTVNSKDKRLAFSPPQGADAEDMSSIDVSAAAMRVSERFLHS</sequence>
<keyword evidence="2" id="KW-0808">Transferase</keyword>
<dbReference type="CDD" id="cd03789">
    <property type="entry name" value="GT9_LPS_heptosyltransferase"/>
    <property type="match status" value="1"/>
</dbReference>
<dbReference type="Proteomes" id="UP000055136">
    <property type="component" value="Chromosome"/>
</dbReference>
<reference evidence="3" key="1">
    <citation type="submission" date="2015-10" db="EMBL/GenBank/DDBJ databases">
        <title>Description of Candidatus Tenderia electrophaga gen. nov, sp. nov., an Uncultivated Electroautotroph from a Biocathode Enrichment.</title>
        <authorList>
            <person name="Eddie B.J."/>
            <person name="Malanoski A.P."/>
            <person name="Wang Z."/>
            <person name="Hall R.J."/>
            <person name="Oh S.D."/>
            <person name="Heiner C."/>
            <person name="Lin B."/>
            <person name="Strycharz-Glaven S.M."/>
        </authorList>
    </citation>
    <scope>NUCLEOTIDE SEQUENCE [LARGE SCALE GENOMIC DNA]</scope>
    <source>
        <strain evidence="3">NRL1</strain>
    </source>
</reference>
<dbReference type="Pfam" id="PF01075">
    <property type="entry name" value="Glyco_transf_9"/>
    <property type="match status" value="1"/>
</dbReference>
<organism evidence="3 4">
    <name type="scientific">Candidatus Tenderia electrophaga</name>
    <dbReference type="NCBI Taxonomy" id="1748243"/>
    <lineage>
        <taxon>Bacteria</taxon>
        <taxon>Pseudomonadati</taxon>
        <taxon>Pseudomonadota</taxon>
        <taxon>Gammaproteobacteria</taxon>
        <taxon>Candidatus Tenderiales</taxon>
        <taxon>Candidatus Tenderiaceae</taxon>
        <taxon>Candidatus Tenderia</taxon>
    </lineage>
</organism>